<keyword evidence="3" id="KW-1185">Reference proteome</keyword>
<protein>
    <recommendedName>
        <fullName evidence="4">Transmembrane protein</fullName>
    </recommendedName>
</protein>
<feature type="transmembrane region" description="Helical" evidence="1">
    <location>
        <begin position="226"/>
        <end position="247"/>
    </location>
</feature>
<feature type="transmembrane region" description="Helical" evidence="1">
    <location>
        <begin position="319"/>
        <end position="340"/>
    </location>
</feature>
<organism evidence="2 3">
    <name type="scientific">Cymbomonas tetramitiformis</name>
    <dbReference type="NCBI Taxonomy" id="36881"/>
    <lineage>
        <taxon>Eukaryota</taxon>
        <taxon>Viridiplantae</taxon>
        <taxon>Chlorophyta</taxon>
        <taxon>Pyramimonadophyceae</taxon>
        <taxon>Pyramimonadales</taxon>
        <taxon>Pyramimonadaceae</taxon>
        <taxon>Cymbomonas</taxon>
    </lineage>
</organism>
<evidence type="ECO:0008006" key="4">
    <source>
        <dbReference type="Google" id="ProtNLM"/>
    </source>
</evidence>
<dbReference type="Proteomes" id="UP001190700">
    <property type="component" value="Unassembled WGS sequence"/>
</dbReference>
<keyword evidence="1" id="KW-0812">Transmembrane</keyword>
<feature type="transmembrane region" description="Helical" evidence="1">
    <location>
        <begin position="253"/>
        <end position="275"/>
    </location>
</feature>
<evidence type="ECO:0000256" key="1">
    <source>
        <dbReference type="SAM" id="Phobius"/>
    </source>
</evidence>
<reference evidence="2 3" key="1">
    <citation type="journal article" date="2015" name="Genome Biol. Evol.">
        <title>Comparative Genomics of a Bacterivorous Green Alga Reveals Evolutionary Causalities and Consequences of Phago-Mixotrophic Mode of Nutrition.</title>
        <authorList>
            <person name="Burns J.A."/>
            <person name="Paasch A."/>
            <person name="Narechania A."/>
            <person name="Kim E."/>
        </authorList>
    </citation>
    <scope>NUCLEOTIDE SEQUENCE [LARGE SCALE GENOMIC DNA]</scope>
    <source>
        <strain evidence="2 3">PLY_AMNH</strain>
    </source>
</reference>
<sequence length="514" mass="57980">MGLIEFRRMWLLPQDDRKRELWRLRPMGRFLVKGKGQMTLWCLRKADDALPFNLRVTADTPAPDSFLFYGTKRMRTPSQPLELDQSTSTSQSSSTSSLDFIKDSMKRYLLSISVCRFMARYIRKWRRACKRGWKRWKQWRAWLGASYVPSSELLEGLEGLDPFHIDAEQRGMICFKLKALERHFIRHEINRELPYAALSGKATSLVMSAYTLTLLMKEAAVTSWPVVFSAACSLAVGLLTLALSSGLACCRRWWVFISSAMWLILAGWRILTHVFDRDKEYLFFASSDIHRGGVDFYLLLGMATSLFRLPFWHSAIVNVTYLVAAIFVSVSFGFGGSCVLDQNDGGICHNQSLRNNEIGLHHSVYAMSIIYMSYYTACMDYTRRTKHLQWLQILLRDAALQRIASKLLPDHVLQEIILEPQYHQIAHEVPQVCQLVSDIENFTGQDSEGRRECQLTGDAAAAFSAAVTVRVGAGDLRRLPPEPSPKDVCLAASAYDGGASCGVGPLAGVIAESC</sequence>
<evidence type="ECO:0000313" key="2">
    <source>
        <dbReference type="EMBL" id="KAK3281290.1"/>
    </source>
</evidence>
<gene>
    <name evidence="2" type="ORF">CYMTET_10911</name>
</gene>
<feature type="transmembrane region" description="Helical" evidence="1">
    <location>
        <begin position="296"/>
        <end position="313"/>
    </location>
</feature>
<dbReference type="AlphaFoldDB" id="A0AAE0GN75"/>
<feature type="transmembrane region" description="Helical" evidence="1">
    <location>
        <begin position="360"/>
        <end position="377"/>
    </location>
</feature>
<evidence type="ECO:0000313" key="3">
    <source>
        <dbReference type="Proteomes" id="UP001190700"/>
    </source>
</evidence>
<comment type="caution">
    <text evidence="2">The sequence shown here is derived from an EMBL/GenBank/DDBJ whole genome shotgun (WGS) entry which is preliminary data.</text>
</comment>
<keyword evidence="1" id="KW-0472">Membrane</keyword>
<proteinExistence type="predicted"/>
<accession>A0AAE0GN75</accession>
<keyword evidence="1" id="KW-1133">Transmembrane helix</keyword>
<dbReference type="EMBL" id="LGRX02003900">
    <property type="protein sequence ID" value="KAK3281290.1"/>
    <property type="molecule type" value="Genomic_DNA"/>
</dbReference>
<name>A0AAE0GN75_9CHLO</name>